<dbReference type="PANTHER" id="PTHR34235">
    <property type="entry name" value="SLR1203 PROTEIN-RELATED"/>
    <property type="match status" value="1"/>
</dbReference>
<evidence type="ECO:0000313" key="1">
    <source>
        <dbReference type="EMBL" id="AFZ14100.1"/>
    </source>
</evidence>
<organism evidence="1 2">
    <name type="scientific">Crinalium epipsammum PCC 9333</name>
    <dbReference type="NCBI Taxonomy" id="1173022"/>
    <lineage>
        <taxon>Bacteria</taxon>
        <taxon>Bacillati</taxon>
        <taxon>Cyanobacteriota</taxon>
        <taxon>Cyanophyceae</taxon>
        <taxon>Gomontiellales</taxon>
        <taxon>Gomontiellaceae</taxon>
        <taxon>Crinalium</taxon>
    </lineage>
</organism>
<keyword evidence="2" id="KW-1185">Reference proteome</keyword>
<proteinExistence type="predicted"/>
<dbReference type="PATRIC" id="fig|1173022.3.peg.3534"/>
<dbReference type="OrthoDB" id="5769308at2"/>
<dbReference type="KEGG" id="cep:Cri9333_3269"/>
<dbReference type="STRING" id="1173022.Cri9333_3269"/>
<dbReference type="InterPro" id="IPR002636">
    <property type="entry name" value="DUF29"/>
</dbReference>
<reference evidence="1 2" key="1">
    <citation type="submission" date="2012-06" db="EMBL/GenBank/DDBJ databases">
        <title>Finished chromosome of genome of Crinalium epipsammum PCC 9333.</title>
        <authorList>
            <consortium name="US DOE Joint Genome Institute"/>
            <person name="Gugger M."/>
            <person name="Coursin T."/>
            <person name="Rippka R."/>
            <person name="Tandeau De Marsac N."/>
            <person name="Huntemann M."/>
            <person name="Wei C.-L."/>
            <person name="Han J."/>
            <person name="Detter J.C."/>
            <person name="Han C."/>
            <person name="Tapia R."/>
            <person name="Davenport K."/>
            <person name="Daligault H."/>
            <person name="Erkkila T."/>
            <person name="Gu W."/>
            <person name="Munk A.C.C."/>
            <person name="Teshima H."/>
            <person name="Xu Y."/>
            <person name="Chain P."/>
            <person name="Chen A."/>
            <person name="Krypides N."/>
            <person name="Mavromatis K."/>
            <person name="Markowitz V."/>
            <person name="Szeto E."/>
            <person name="Ivanova N."/>
            <person name="Mikhailova N."/>
            <person name="Ovchinnikova G."/>
            <person name="Pagani I."/>
            <person name="Pati A."/>
            <person name="Goodwin L."/>
            <person name="Peters L."/>
            <person name="Pitluck S."/>
            <person name="Woyke T."/>
            <person name="Kerfeld C."/>
        </authorList>
    </citation>
    <scope>NUCLEOTIDE SEQUENCE [LARGE SCALE GENOMIC DNA]</scope>
    <source>
        <strain evidence="1 2">PCC 9333</strain>
    </source>
</reference>
<dbReference type="AlphaFoldDB" id="K9W3U9"/>
<dbReference type="PANTHER" id="PTHR34235:SF3">
    <property type="entry name" value="SLR1203 PROTEIN"/>
    <property type="match status" value="1"/>
</dbReference>
<dbReference type="HOGENOM" id="CLU_116670_1_0_3"/>
<dbReference type="RefSeq" id="WP_015204206.1">
    <property type="nucleotide sequence ID" value="NC_019753.1"/>
</dbReference>
<dbReference type="Gene3D" id="1.20.1220.20">
    <property type="entry name" value="Uncharcterised protein PF01724"/>
    <property type="match status" value="1"/>
</dbReference>
<gene>
    <name evidence="1" type="ORF">Cri9333_3269</name>
</gene>
<name>K9W3U9_9CYAN</name>
<accession>K9W3U9</accession>
<dbReference type="Proteomes" id="UP000010472">
    <property type="component" value="Chromosome"/>
</dbReference>
<dbReference type="eggNOG" id="COG2442">
    <property type="taxonomic scope" value="Bacteria"/>
</dbReference>
<dbReference type="EMBL" id="CP003620">
    <property type="protein sequence ID" value="AFZ14100.1"/>
    <property type="molecule type" value="Genomic_DNA"/>
</dbReference>
<dbReference type="Pfam" id="PF01724">
    <property type="entry name" value="DUF29"/>
    <property type="match status" value="1"/>
</dbReference>
<evidence type="ECO:0008006" key="3">
    <source>
        <dbReference type="Google" id="ProtNLM"/>
    </source>
</evidence>
<evidence type="ECO:0000313" key="2">
    <source>
        <dbReference type="Proteomes" id="UP000010472"/>
    </source>
</evidence>
<sequence>MTSELEQLSVISQEKLYEQDFYLWILSTANHIRQGKFDAVDWENVLEELESLGRSDKRELRNRLIVLLEHLLKLAYWKSEKEANTRGWLLTITEQRRQIKVILKDSPSLKPFLQEIFAESYQDAVKNAAIASGLDIFPTESPFTQEDTLNPDWIPE</sequence>
<protein>
    <recommendedName>
        <fullName evidence="3">DUF29 domain-containing protein</fullName>
    </recommendedName>
</protein>